<gene>
    <name evidence="4" type="ORF">J3U88_29410</name>
</gene>
<dbReference type="GO" id="GO:0003723">
    <property type="term" value="F:RNA binding"/>
    <property type="evidence" value="ECO:0007669"/>
    <property type="project" value="InterPro"/>
</dbReference>
<dbReference type="Proteomes" id="UP000664417">
    <property type="component" value="Unassembled WGS sequence"/>
</dbReference>
<dbReference type="InterPro" id="IPR029064">
    <property type="entry name" value="Ribosomal_eL30-like_sf"/>
</dbReference>
<dbReference type="GO" id="GO:0006396">
    <property type="term" value="P:RNA processing"/>
    <property type="evidence" value="ECO:0007669"/>
    <property type="project" value="InterPro"/>
</dbReference>
<dbReference type="InterPro" id="IPR029028">
    <property type="entry name" value="Alpha/beta_knot_MTases"/>
</dbReference>
<organism evidence="4 5">
    <name type="scientific">Acanthopleuribacter pedis</name>
    <dbReference type="NCBI Taxonomy" id="442870"/>
    <lineage>
        <taxon>Bacteria</taxon>
        <taxon>Pseudomonadati</taxon>
        <taxon>Acidobacteriota</taxon>
        <taxon>Holophagae</taxon>
        <taxon>Acanthopleuribacterales</taxon>
        <taxon>Acanthopleuribacteraceae</taxon>
        <taxon>Acanthopleuribacter</taxon>
    </lineage>
</organism>
<dbReference type="AlphaFoldDB" id="A0A8J7QQ77"/>
<keyword evidence="2" id="KW-0808">Transferase</keyword>
<proteinExistence type="predicted"/>
<accession>A0A8J7QQ77</accession>
<dbReference type="EMBL" id="JAFREP010000040">
    <property type="protein sequence ID" value="MBO1322628.1"/>
    <property type="molecule type" value="Genomic_DNA"/>
</dbReference>
<dbReference type="SUPFAM" id="SSF75217">
    <property type="entry name" value="alpha/beta knot"/>
    <property type="match status" value="1"/>
</dbReference>
<name>A0A8J7QQ77_9BACT</name>
<dbReference type="PANTHER" id="PTHR43191:SF2">
    <property type="entry name" value="RRNA METHYLTRANSFERASE 3, MITOCHONDRIAL"/>
    <property type="match status" value="1"/>
</dbReference>
<evidence type="ECO:0000313" key="5">
    <source>
        <dbReference type="Proteomes" id="UP000664417"/>
    </source>
</evidence>
<dbReference type="GO" id="GO:0032259">
    <property type="term" value="P:methylation"/>
    <property type="evidence" value="ECO:0007669"/>
    <property type="project" value="UniProtKB-KW"/>
</dbReference>
<dbReference type="PANTHER" id="PTHR43191">
    <property type="entry name" value="RRNA METHYLTRANSFERASE 3"/>
    <property type="match status" value="1"/>
</dbReference>
<reference evidence="4" key="1">
    <citation type="submission" date="2021-03" db="EMBL/GenBank/DDBJ databases">
        <authorList>
            <person name="Wang G."/>
        </authorList>
    </citation>
    <scope>NUCLEOTIDE SEQUENCE</scope>
    <source>
        <strain evidence="4">KCTC 12899</strain>
    </source>
</reference>
<comment type="caution">
    <text evidence="4">The sequence shown here is derived from an EMBL/GenBank/DDBJ whole genome shotgun (WGS) entry which is preliminary data.</text>
</comment>
<evidence type="ECO:0000259" key="3">
    <source>
        <dbReference type="Pfam" id="PF00588"/>
    </source>
</evidence>
<dbReference type="Pfam" id="PF00588">
    <property type="entry name" value="SpoU_methylase"/>
    <property type="match status" value="1"/>
</dbReference>
<evidence type="ECO:0000256" key="1">
    <source>
        <dbReference type="ARBA" id="ARBA00022603"/>
    </source>
</evidence>
<evidence type="ECO:0000313" key="4">
    <source>
        <dbReference type="EMBL" id="MBO1322628.1"/>
    </source>
</evidence>
<keyword evidence="5" id="KW-1185">Reference proteome</keyword>
<dbReference type="InterPro" id="IPR001537">
    <property type="entry name" value="SpoU_MeTrfase"/>
</dbReference>
<dbReference type="InterPro" id="IPR029026">
    <property type="entry name" value="tRNA_m1G_MTases_N"/>
</dbReference>
<dbReference type="Gene3D" id="3.40.1280.10">
    <property type="match status" value="1"/>
</dbReference>
<dbReference type="GO" id="GO:0008173">
    <property type="term" value="F:RNA methyltransferase activity"/>
    <property type="evidence" value="ECO:0007669"/>
    <property type="project" value="InterPro"/>
</dbReference>
<keyword evidence="1 4" id="KW-0489">Methyltransferase</keyword>
<protein>
    <submittedName>
        <fullName evidence="4">RNA methyltransferase</fullName>
    </submittedName>
</protein>
<sequence>MTDVLAIRSRANPRYKELKAWQRAGAAAPVLLVEGEKLIREAVAAGLRPRAVWRTPAVGGDFSCPTYQVSADMYGPLSPTRSGKPPLAVFDKNDLLQQKPPTTGRLLLLDAVQEPGNTGALIRAAAAFDFDGVVYALPGCSPFHHACIRASAGTVFHIKHYALSEDSLAAWLTENPLPIFGADGAGRDLHDLTWPRDLVLAMGNEGHGLREHLRARLTDLVAIPIQPRVESLNVAGAAHILMYAMTRG</sequence>
<evidence type="ECO:0000256" key="2">
    <source>
        <dbReference type="ARBA" id="ARBA00022679"/>
    </source>
</evidence>
<dbReference type="Gene3D" id="3.30.1330.30">
    <property type="match status" value="1"/>
</dbReference>
<dbReference type="SUPFAM" id="SSF55315">
    <property type="entry name" value="L30e-like"/>
    <property type="match status" value="1"/>
</dbReference>
<dbReference type="CDD" id="cd18095">
    <property type="entry name" value="SpoU-like_rRNA-MTase"/>
    <property type="match status" value="1"/>
</dbReference>
<dbReference type="InterPro" id="IPR051259">
    <property type="entry name" value="rRNA_Methyltransferase"/>
</dbReference>
<dbReference type="RefSeq" id="WP_207862601.1">
    <property type="nucleotide sequence ID" value="NZ_JAFREP010000040.1"/>
</dbReference>
<feature type="domain" description="tRNA/rRNA methyltransferase SpoU type" evidence="3">
    <location>
        <begin position="106"/>
        <end position="243"/>
    </location>
</feature>